<dbReference type="EC" id="5.3.3.12" evidence="7"/>
<evidence type="ECO:0000256" key="10">
    <source>
        <dbReference type="ARBA" id="ARBA00041912"/>
    </source>
</evidence>
<evidence type="ECO:0000313" key="12">
    <source>
        <dbReference type="EMBL" id="MBK1629721.1"/>
    </source>
</evidence>
<evidence type="ECO:0000256" key="5">
    <source>
        <dbReference type="ARBA" id="ARBA00036735"/>
    </source>
</evidence>
<accession>A0ABS1CCT6</accession>
<name>A0ABS1CCT6_9GAMM</name>
<dbReference type="SUPFAM" id="SSF55331">
    <property type="entry name" value="Tautomerase/MIF"/>
    <property type="match status" value="1"/>
</dbReference>
<reference evidence="12 13" key="1">
    <citation type="journal article" date="2020" name="Microorganisms">
        <title>Osmotic Adaptation and Compatible Solute Biosynthesis of Phototrophic Bacteria as Revealed from Genome Analyses.</title>
        <authorList>
            <person name="Imhoff J.F."/>
            <person name="Rahn T."/>
            <person name="Kunzel S."/>
            <person name="Keller A."/>
            <person name="Neulinger S.C."/>
        </authorList>
    </citation>
    <scope>NUCLEOTIDE SEQUENCE [LARGE SCALE GENOMIC DNA]</scope>
    <source>
        <strain evidence="12 13">DSM 6210</strain>
    </source>
</reference>
<evidence type="ECO:0000256" key="1">
    <source>
        <dbReference type="ARBA" id="ARBA00004613"/>
    </source>
</evidence>
<dbReference type="Pfam" id="PF01187">
    <property type="entry name" value="MIF"/>
    <property type="match status" value="1"/>
</dbReference>
<gene>
    <name evidence="12" type="ORF">CKO31_02990</name>
</gene>
<dbReference type="InterPro" id="IPR014347">
    <property type="entry name" value="Tautomerase/MIF_sf"/>
</dbReference>
<comment type="caution">
    <text evidence="12">The sequence shown here is derived from an EMBL/GenBank/DDBJ whole genome shotgun (WGS) entry which is preliminary data.</text>
</comment>
<keyword evidence="2" id="KW-0202">Cytokine</keyword>
<evidence type="ECO:0000256" key="3">
    <source>
        <dbReference type="ARBA" id="ARBA00022525"/>
    </source>
</evidence>
<evidence type="ECO:0000256" key="4">
    <source>
        <dbReference type="ARBA" id="ARBA00023235"/>
    </source>
</evidence>
<dbReference type="PANTHER" id="PTHR11954:SF6">
    <property type="entry name" value="MACROPHAGE MIGRATION INHIBITORY FACTOR"/>
    <property type="match status" value="1"/>
</dbReference>
<dbReference type="Proteomes" id="UP000748752">
    <property type="component" value="Unassembled WGS sequence"/>
</dbReference>
<dbReference type="EC" id="5.3.2.1" evidence="8"/>
<keyword evidence="13" id="KW-1185">Reference proteome</keyword>
<comment type="catalytic activity">
    <reaction evidence="6">
        <text>L-dopachrome = 5,6-dihydroxyindole-2-carboxylate</text>
        <dbReference type="Rhea" id="RHEA:13041"/>
        <dbReference type="ChEBI" id="CHEBI:16875"/>
        <dbReference type="ChEBI" id="CHEBI:57509"/>
        <dbReference type="EC" id="5.3.3.12"/>
    </reaction>
</comment>
<keyword evidence="4" id="KW-0413">Isomerase</keyword>
<evidence type="ECO:0000256" key="7">
    <source>
        <dbReference type="ARBA" id="ARBA00038932"/>
    </source>
</evidence>
<proteinExistence type="predicted"/>
<evidence type="ECO:0000313" key="13">
    <source>
        <dbReference type="Proteomes" id="UP000748752"/>
    </source>
</evidence>
<dbReference type="RefSeq" id="WP_200233960.1">
    <property type="nucleotide sequence ID" value="NZ_NRRV01000004.1"/>
</dbReference>
<evidence type="ECO:0000256" key="6">
    <source>
        <dbReference type="ARBA" id="ARBA00036823"/>
    </source>
</evidence>
<dbReference type="PANTHER" id="PTHR11954">
    <property type="entry name" value="D-DOPACHROME DECARBOXYLASE"/>
    <property type="match status" value="1"/>
</dbReference>
<dbReference type="InterPro" id="IPR001398">
    <property type="entry name" value="Macrophage_inhib_fac"/>
</dbReference>
<evidence type="ECO:0000256" key="2">
    <source>
        <dbReference type="ARBA" id="ARBA00022514"/>
    </source>
</evidence>
<dbReference type="Gene3D" id="3.30.429.10">
    <property type="entry name" value="Macrophage Migration Inhibitory Factor"/>
    <property type="match status" value="1"/>
</dbReference>
<evidence type="ECO:0000256" key="9">
    <source>
        <dbReference type="ARBA" id="ARBA00041631"/>
    </source>
</evidence>
<comment type="subcellular location">
    <subcellularLocation>
        <location evidence="1">Secreted</location>
    </subcellularLocation>
</comment>
<dbReference type="EMBL" id="NRRV01000004">
    <property type="protein sequence ID" value="MBK1629721.1"/>
    <property type="molecule type" value="Genomic_DNA"/>
</dbReference>
<organism evidence="12 13">
    <name type="scientific">Thiohalocapsa halophila</name>
    <dbReference type="NCBI Taxonomy" id="69359"/>
    <lineage>
        <taxon>Bacteria</taxon>
        <taxon>Pseudomonadati</taxon>
        <taxon>Pseudomonadota</taxon>
        <taxon>Gammaproteobacteria</taxon>
        <taxon>Chromatiales</taxon>
        <taxon>Chromatiaceae</taxon>
        <taxon>Thiohalocapsa</taxon>
    </lineage>
</organism>
<keyword evidence="3" id="KW-0964">Secreted</keyword>
<protein>
    <recommendedName>
        <fullName evidence="11">L-dopachrome isomerase</fullName>
        <ecNumber evidence="8">5.3.2.1</ecNumber>
        <ecNumber evidence="7">5.3.3.12</ecNumber>
    </recommendedName>
    <alternativeName>
        <fullName evidence="9">L-dopachrome tautomerase</fullName>
    </alternativeName>
    <alternativeName>
        <fullName evidence="10">Phenylpyruvate tautomerase</fullName>
    </alternativeName>
</protein>
<comment type="catalytic activity">
    <reaction evidence="5">
        <text>3-phenylpyruvate = enol-phenylpyruvate</text>
        <dbReference type="Rhea" id="RHEA:17097"/>
        <dbReference type="ChEBI" id="CHEBI:16815"/>
        <dbReference type="ChEBI" id="CHEBI:18005"/>
        <dbReference type="EC" id="5.3.2.1"/>
    </reaction>
</comment>
<evidence type="ECO:0000256" key="11">
    <source>
        <dbReference type="ARBA" id="ARBA00042730"/>
    </source>
</evidence>
<sequence>MPTLIIKTNAELPPHPRDDLLQAASAAVAKLLGKPEGFVMVLVEPVADMSFGGDVTPCAYLELKSLGLPEDSTPALSAALCDFIERHLGVPKARVYIEFASPPRHLFGFDGRTFG</sequence>
<evidence type="ECO:0000256" key="8">
    <source>
        <dbReference type="ARBA" id="ARBA00039086"/>
    </source>
</evidence>